<reference evidence="1 2" key="1">
    <citation type="submission" date="2023-07" db="EMBL/GenBank/DDBJ databases">
        <title>Sorghum-associated microbial communities from plants grown in Nebraska, USA.</title>
        <authorList>
            <person name="Schachtman D."/>
        </authorList>
    </citation>
    <scope>NUCLEOTIDE SEQUENCE [LARGE SCALE GENOMIC DNA]</scope>
    <source>
        <strain evidence="1 2">4138</strain>
    </source>
</reference>
<organism evidence="1 2">
    <name type="scientific">Rheinheimera soli</name>
    <dbReference type="NCBI Taxonomy" id="443616"/>
    <lineage>
        <taxon>Bacteria</taxon>
        <taxon>Pseudomonadati</taxon>
        <taxon>Pseudomonadota</taxon>
        <taxon>Gammaproteobacteria</taxon>
        <taxon>Chromatiales</taxon>
        <taxon>Chromatiaceae</taxon>
        <taxon>Rheinheimera</taxon>
    </lineage>
</organism>
<dbReference type="RefSeq" id="WP_310281968.1">
    <property type="nucleotide sequence ID" value="NZ_JAVDWR010000034.1"/>
</dbReference>
<proteinExistence type="predicted"/>
<comment type="caution">
    <text evidence="1">The sequence shown here is derived from an EMBL/GenBank/DDBJ whole genome shotgun (WGS) entry which is preliminary data.</text>
</comment>
<protein>
    <submittedName>
        <fullName evidence="1">Uncharacterized protein</fullName>
    </submittedName>
</protein>
<evidence type="ECO:0000313" key="2">
    <source>
        <dbReference type="Proteomes" id="UP001257909"/>
    </source>
</evidence>
<name>A0ABU1W576_9GAMM</name>
<dbReference type="EMBL" id="JAVDWR010000034">
    <property type="protein sequence ID" value="MDR7123110.1"/>
    <property type="molecule type" value="Genomic_DNA"/>
</dbReference>
<sequence>MKKGLVARGVDVFPYSKVAKKLASQVQPLLDVAIIQATENFNGKVDIWNEWAKANNEEILLKK</sequence>
<gene>
    <name evidence="1" type="ORF">J2W69_004093</name>
</gene>
<dbReference type="Proteomes" id="UP001257909">
    <property type="component" value="Unassembled WGS sequence"/>
</dbReference>
<accession>A0ABU1W576</accession>
<evidence type="ECO:0000313" key="1">
    <source>
        <dbReference type="EMBL" id="MDR7123110.1"/>
    </source>
</evidence>
<keyword evidence="2" id="KW-1185">Reference proteome</keyword>